<evidence type="ECO:0000313" key="3">
    <source>
        <dbReference type="EMBL" id="KAA8495686.1"/>
    </source>
</evidence>
<dbReference type="Pfam" id="PF00293">
    <property type="entry name" value="NUDIX"/>
    <property type="match status" value="1"/>
</dbReference>
<dbReference type="EMBL" id="VRMN01000003">
    <property type="protein sequence ID" value="KAA8495686.1"/>
    <property type="molecule type" value="Genomic_DNA"/>
</dbReference>
<dbReference type="SUPFAM" id="SSF55811">
    <property type="entry name" value="Nudix"/>
    <property type="match status" value="1"/>
</dbReference>
<dbReference type="CDD" id="cd04692">
    <property type="entry name" value="NUDIX_Hydrolase"/>
    <property type="match status" value="1"/>
</dbReference>
<dbReference type="GO" id="GO:0016787">
    <property type="term" value="F:hydrolase activity"/>
    <property type="evidence" value="ECO:0007669"/>
    <property type="project" value="UniProtKB-KW"/>
</dbReference>
<evidence type="ECO:0000256" key="1">
    <source>
        <dbReference type="ARBA" id="ARBA00022801"/>
    </source>
</evidence>
<dbReference type="GO" id="GO:0004452">
    <property type="term" value="F:isopentenyl-diphosphate delta-isomerase activity"/>
    <property type="evidence" value="ECO:0007669"/>
    <property type="project" value="TreeGrafter"/>
</dbReference>
<dbReference type="OrthoDB" id="1415013at2759"/>
<feature type="domain" description="Nudix hydrolase" evidence="2">
    <location>
        <begin position="30"/>
        <end position="194"/>
    </location>
</feature>
<dbReference type="PROSITE" id="PS00893">
    <property type="entry name" value="NUDIX_BOX"/>
    <property type="match status" value="1"/>
</dbReference>
<gene>
    <name evidence="3" type="ORF">FVE85_1841</name>
</gene>
<protein>
    <submittedName>
        <fullName evidence="3">Nudix hydrolase 3</fullName>
    </submittedName>
</protein>
<dbReference type="InterPro" id="IPR015797">
    <property type="entry name" value="NUDIX_hydrolase-like_dom_sf"/>
</dbReference>
<dbReference type="PANTHER" id="PTHR10885:SF20">
    <property type="entry name" value="NUDIX HYDROLASE DOMAIN-CONTAINING PROTEIN"/>
    <property type="match status" value="1"/>
</dbReference>
<dbReference type="InterPro" id="IPR020084">
    <property type="entry name" value="NUDIX_hydrolase_CS"/>
</dbReference>
<dbReference type="InterPro" id="IPR000086">
    <property type="entry name" value="NUDIX_hydrolase_dom"/>
</dbReference>
<organism evidence="3 4">
    <name type="scientific">Porphyridium purpureum</name>
    <name type="common">Red alga</name>
    <name type="synonym">Porphyridium cruentum</name>
    <dbReference type="NCBI Taxonomy" id="35688"/>
    <lineage>
        <taxon>Eukaryota</taxon>
        <taxon>Rhodophyta</taxon>
        <taxon>Bangiophyceae</taxon>
        <taxon>Porphyridiales</taxon>
        <taxon>Porphyridiaceae</taxon>
        <taxon>Porphyridium</taxon>
    </lineage>
</organism>
<keyword evidence="4" id="KW-1185">Reference proteome</keyword>
<reference evidence="4" key="1">
    <citation type="journal article" date="2019" name="Nat. Commun.">
        <title>Expansion of phycobilisome linker gene families in mesophilic red algae.</title>
        <authorList>
            <person name="Lee J."/>
            <person name="Kim D."/>
            <person name="Bhattacharya D."/>
            <person name="Yoon H.S."/>
        </authorList>
    </citation>
    <scope>NUCLEOTIDE SEQUENCE [LARGE SCALE GENOMIC DNA]</scope>
    <source>
        <strain evidence="4">CCMP 1328</strain>
    </source>
</reference>
<dbReference type="GO" id="GO:0009240">
    <property type="term" value="P:isopentenyl diphosphate biosynthetic process"/>
    <property type="evidence" value="ECO:0007669"/>
    <property type="project" value="TreeGrafter"/>
</dbReference>
<dbReference type="AlphaFoldDB" id="A0A5J4YWH2"/>
<dbReference type="Proteomes" id="UP000324585">
    <property type="component" value="Unassembled WGS sequence"/>
</dbReference>
<dbReference type="PROSITE" id="PS51462">
    <property type="entry name" value="NUDIX"/>
    <property type="match status" value="1"/>
</dbReference>
<keyword evidence="1 3" id="KW-0378">Hydrolase</keyword>
<comment type="caution">
    <text evidence="3">The sequence shown here is derived from an EMBL/GenBank/DDBJ whole genome shotgun (WGS) entry which is preliminary data.</text>
</comment>
<evidence type="ECO:0000313" key="4">
    <source>
        <dbReference type="Proteomes" id="UP000324585"/>
    </source>
</evidence>
<evidence type="ECO:0000259" key="2">
    <source>
        <dbReference type="PROSITE" id="PS51462"/>
    </source>
</evidence>
<accession>A0A5J4YWH2</accession>
<name>A0A5J4YWH2_PORPP</name>
<dbReference type="PANTHER" id="PTHR10885">
    <property type="entry name" value="ISOPENTENYL-DIPHOSPHATE DELTA-ISOMERASE"/>
    <property type="match status" value="1"/>
</dbReference>
<dbReference type="GO" id="GO:0005737">
    <property type="term" value="C:cytoplasm"/>
    <property type="evidence" value="ECO:0007669"/>
    <property type="project" value="TreeGrafter"/>
</dbReference>
<proteinExistence type="predicted"/>
<sequence length="211" mass="24011">MQEEEFDVLNRDGSPALQRLPRSVVHAEGHWHRSVHVWIVDEKEGTLLLQMRAPDKDTFPNRLDVSAAGHIAAGEGSWDTALRELEEELGVELDDRGASVKVYSREESALLHVAQPLRLLFTAESENQGETPAHGKFVDRELQDVYLLVTREALDLSKLKLQQSEVLGVRFLPWTQYRDALCAGDEAFVPRPAEYARRFFKILHEQTNLKS</sequence>
<dbReference type="OMA" id="RADCHAQ"/>
<dbReference type="Gene3D" id="3.90.79.10">
    <property type="entry name" value="Nucleoside Triphosphate Pyrophosphohydrolase"/>
    <property type="match status" value="1"/>
</dbReference>